<dbReference type="KEGG" id="minf:MESINF_0836"/>
<feature type="transmembrane region" description="Helical" evidence="8">
    <location>
        <begin position="297"/>
        <end position="318"/>
    </location>
</feature>
<accession>A0A7Z7PNT3</accession>
<keyword evidence="10" id="KW-0456">Lyase</keyword>
<sequence>MNPVWLIAVPLALAFISTFANRISNWLLFLSAIFNAVAGVFLSFSSGTVSYSIGGWRSPFGIDLIVTDATRILLPVANILFFFAVIIHLSKKRALEKFSVVYTISLASLNGILLTNDLFNLFVFLEIAGVAAYLLAMTGKEGESKVAAFKYLLLGSVGSLLYLLGVAVLYAAAGTLNISAIATKVSDGLLNGDVMLVSSLLMIAGLGVESKLVPFNGWVPGVFTKSSNMATLVLASVYPVAMISTFSRVILAVGDRRALDLVIVLGVATVLIGEVIAFKQRNLRSTLAYSSIAQSGLAIFLVGIGTVEALTASVMLIINNALAKFVLFSVDSYTTEELGADDLESLYGLGKVAPVAGLIFTVSALSISGMPLFLGFRAKLLAISSSFESLLVVPIVILLAAAIEITYYFRWIFALYRPYKGEERARLSLPLELMAIGVVLAAILVFLGSSSHETLMAFSKAGNAMVDAIITLGKNLIGGV</sequence>
<dbReference type="InterPro" id="IPR001750">
    <property type="entry name" value="ND/Mrp_TM"/>
</dbReference>
<evidence type="ECO:0000313" key="11">
    <source>
        <dbReference type="Proteomes" id="UP000250796"/>
    </source>
</evidence>
<dbReference type="Pfam" id="PF00361">
    <property type="entry name" value="Proton_antipo_M"/>
    <property type="match status" value="1"/>
</dbReference>
<feature type="domain" description="NADH:quinone oxidoreductase/Mrp antiporter transmembrane" evidence="9">
    <location>
        <begin position="116"/>
        <end position="401"/>
    </location>
</feature>
<evidence type="ECO:0000256" key="2">
    <source>
        <dbReference type="ARBA" id="ARBA00005346"/>
    </source>
</evidence>
<feature type="transmembrane region" description="Helical" evidence="8">
    <location>
        <begin position="229"/>
        <end position="251"/>
    </location>
</feature>
<comment type="subcellular location">
    <subcellularLocation>
        <location evidence="1">Cell membrane</location>
        <topology evidence="1">Multi-pass membrane protein</topology>
    </subcellularLocation>
    <subcellularLocation>
        <location evidence="7">Membrane</location>
        <topology evidence="7">Multi-pass membrane protein</topology>
    </subcellularLocation>
</comment>
<evidence type="ECO:0000256" key="7">
    <source>
        <dbReference type="RuleBase" id="RU000320"/>
    </source>
</evidence>
<feature type="transmembrane region" description="Helical" evidence="8">
    <location>
        <begin position="257"/>
        <end position="277"/>
    </location>
</feature>
<feature type="transmembrane region" description="Helical" evidence="8">
    <location>
        <begin position="30"/>
        <end position="51"/>
    </location>
</feature>
<keyword evidence="3" id="KW-1003">Cell membrane</keyword>
<evidence type="ECO:0000256" key="4">
    <source>
        <dbReference type="ARBA" id="ARBA00022692"/>
    </source>
</evidence>
<protein>
    <submittedName>
        <fullName evidence="10">Formate hydrogenlyase subunit 3/multisubunit Na+/H+ antiporter, MnhD subunit</fullName>
    </submittedName>
</protein>
<keyword evidence="11" id="KW-1185">Reference proteome</keyword>
<feature type="transmembrane region" description="Helical" evidence="8">
    <location>
        <begin position="148"/>
        <end position="173"/>
    </location>
</feature>
<evidence type="ECO:0000256" key="3">
    <source>
        <dbReference type="ARBA" id="ARBA00022475"/>
    </source>
</evidence>
<dbReference type="GO" id="GO:0008137">
    <property type="term" value="F:NADH dehydrogenase (ubiquinone) activity"/>
    <property type="evidence" value="ECO:0007669"/>
    <property type="project" value="InterPro"/>
</dbReference>
<organism evidence="10 11">
    <name type="scientific">Mesotoga infera</name>
    <dbReference type="NCBI Taxonomy" id="1236046"/>
    <lineage>
        <taxon>Bacteria</taxon>
        <taxon>Thermotogati</taxon>
        <taxon>Thermotogota</taxon>
        <taxon>Thermotogae</taxon>
        <taxon>Kosmotogales</taxon>
        <taxon>Kosmotogaceae</taxon>
        <taxon>Mesotoga</taxon>
    </lineage>
</organism>
<keyword evidence="6 8" id="KW-0472">Membrane</keyword>
<feature type="transmembrane region" description="Helical" evidence="8">
    <location>
        <begin position="429"/>
        <end position="447"/>
    </location>
</feature>
<dbReference type="InterPro" id="IPR050586">
    <property type="entry name" value="CPA3_Na-H_Antiporter_D"/>
</dbReference>
<gene>
    <name evidence="10" type="ORF">MESINF_0836</name>
</gene>
<evidence type="ECO:0000256" key="8">
    <source>
        <dbReference type="SAM" id="Phobius"/>
    </source>
</evidence>
<dbReference type="Proteomes" id="UP000250796">
    <property type="component" value="Chromosome MESINF"/>
</dbReference>
<evidence type="ECO:0000256" key="1">
    <source>
        <dbReference type="ARBA" id="ARBA00004651"/>
    </source>
</evidence>
<feature type="transmembrane region" description="Helical" evidence="8">
    <location>
        <begin position="387"/>
        <end position="409"/>
    </location>
</feature>
<dbReference type="PANTHER" id="PTHR42703">
    <property type="entry name" value="NADH DEHYDROGENASE"/>
    <property type="match status" value="1"/>
</dbReference>
<dbReference type="EMBL" id="LS974202">
    <property type="protein sequence ID" value="SSC12285.1"/>
    <property type="molecule type" value="Genomic_DNA"/>
</dbReference>
<feature type="transmembrane region" description="Helical" evidence="8">
    <location>
        <begin position="118"/>
        <end position="136"/>
    </location>
</feature>
<evidence type="ECO:0000313" key="10">
    <source>
        <dbReference type="EMBL" id="SSC12285.1"/>
    </source>
</evidence>
<dbReference type="AlphaFoldDB" id="A0A7Z7PNT3"/>
<keyword evidence="5 8" id="KW-1133">Transmembrane helix</keyword>
<comment type="similarity">
    <text evidence="2">Belongs to the CPA3 antiporters (TC 2.A.63) subunit D family.</text>
</comment>
<reference evidence="10 11" key="1">
    <citation type="submission" date="2017-01" db="EMBL/GenBank/DDBJ databases">
        <authorList>
            <person name="Erauso G."/>
        </authorList>
    </citation>
    <scope>NUCLEOTIDE SEQUENCE [LARGE SCALE GENOMIC DNA]</scope>
    <source>
        <strain evidence="10">MESINF1</strain>
    </source>
</reference>
<evidence type="ECO:0000256" key="5">
    <source>
        <dbReference type="ARBA" id="ARBA00022989"/>
    </source>
</evidence>
<dbReference type="PANTHER" id="PTHR42703:SF1">
    <property type="entry name" value="NA(+)_H(+) ANTIPORTER SUBUNIT D1"/>
    <property type="match status" value="1"/>
</dbReference>
<name>A0A7Z7PNT3_9BACT</name>
<dbReference type="InterPro" id="IPR003918">
    <property type="entry name" value="NADH_UbQ_OxRdtase"/>
</dbReference>
<dbReference type="GO" id="GO:0016829">
    <property type="term" value="F:lyase activity"/>
    <property type="evidence" value="ECO:0007669"/>
    <property type="project" value="UniProtKB-KW"/>
</dbReference>
<feature type="transmembrane region" description="Helical" evidence="8">
    <location>
        <begin position="352"/>
        <end position="375"/>
    </location>
</feature>
<feature type="transmembrane region" description="Helical" evidence="8">
    <location>
        <begin position="188"/>
        <end position="208"/>
    </location>
</feature>
<proteinExistence type="inferred from homology"/>
<keyword evidence="4 7" id="KW-0812">Transmembrane</keyword>
<evidence type="ECO:0000256" key="6">
    <source>
        <dbReference type="ARBA" id="ARBA00023136"/>
    </source>
</evidence>
<evidence type="ECO:0000259" key="9">
    <source>
        <dbReference type="Pfam" id="PF00361"/>
    </source>
</evidence>
<feature type="transmembrane region" description="Helical" evidence="8">
    <location>
        <begin position="72"/>
        <end position="90"/>
    </location>
</feature>
<dbReference type="RefSeq" id="WP_169698642.1">
    <property type="nucleotide sequence ID" value="NZ_LS974202.1"/>
</dbReference>
<dbReference type="GO" id="GO:0042773">
    <property type="term" value="P:ATP synthesis coupled electron transport"/>
    <property type="evidence" value="ECO:0007669"/>
    <property type="project" value="InterPro"/>
</dbReference>
<dbReference type="PRINTS" id="PR01437">
    <property type="entry name" value="NUOXDRDTASE4"/>
</dbReference>
<dbReference type="GO" id="GO:0005886">
    <property type="term" value="C:plasma membrane"/>
    <property type="evidence" value="ECO:0007669"/>
    <property type="project" value="UniProtKB-SubCell"/>
</dbReference>